<protein>
    <recommendedName>
        <fullName evidence="13">G-protein coupled receptors family 1 profile domain-containing protein</fullName>
    </recommendedName>
</protein>
<dbReference type="PANTHER" id="PTHR45695:SF23">
    <property type="entry name" value="GALANIN-LIKE G-PROTEIN COUPLED RECEPTOR NPR-9"/>
    <property type="match status" value="1"/>
</dbReference>
<keyword evidence="7" id="KW-1015">Disulfide bond</keyword>
<organism evidence="14 15">
    <name type="scientific">Patiria miniata</name>
    <name type="common">Bat star</name>
    <name type="synonym">Asterina miniata</name>
    <dbReference type="NCBI Taxonomy" id="46514"/>
    <lineage>
        <taxon>Eukaryota</taxon>
        <taxon>Metazoa</taxon>
        <taxon>Echinodermata</taxon>
        <taxon>Eleutherozoa</taxon>
        <taxon>Asterozoa</taxon>
        <taxon>Asteroidea</taxon>
        <taxon>Valvatacea</taxon>
        <taxon>Valvatida</taxon>
        <taxon>Asterinidae</taxon>
        <taxon>Patiria</taxon>
    </lineage>
</organism>
<evidence type="ECO:0000256" key="6">
    <source>
        <dbReference type="ARBA" id="ARBA00023136"/>
    </source>
</evidence>
<comment type="subcellular location">
    <subcellularLocation>
        <location evidence="1">Cell membrane</location>
        <topology evidence="1">Multi-pass membrane protein</topology>
    </subcellularLocation>
</comment>
<dbReference type="AlphaFoldDB" id="A0A914BMD5"/>
<name>A0A914BMD5_PATMI</name>
<evidence type="ECO:0000256" key="9">
    <source>
        <dbReference type="ARBA" id="ARBA00023180"/>
    </source>
</evidence>
<keyword evidence="15" id="KW-1185">Reference proteome</keyword>
<evidence type="ECO:0000256" key="1">
    <source>
        <dbReference type="ARBA" id="ARBA00004651"/>
    </source>
</evidence>
<dbReference type="PROSITE" id="PS50262">
    <property type="entry name" value="G_PROTEIN_RECEP_F1_2"/>
    <property type="match status" value="1"/>
</dbReference>
<comment type="similarity">
    <text evidence="11">Belongs to the G-protein coupled receptor 1 family.</text>
</comment>
<feature type="transmembrane region" description="Helical" evidence="12">
    <location>
        <begin position="179"/>
        <end position="202"/>
    </location>
</feature>
<evidence type="ECO:0000256" key="8">
    <source>
        <dbReference type="ARBA" id="ARBA00023170"/>
    </source>
</evidence>
<evidence type="ECO:0000313" key="15">
    <source>
        <dbReference type="Proteomes" id="UP000887568"/>
    </source>
</evidence>
<keyword evidence="3 11" id="KW-0812">Transmembrane</keyword>
<dbReference type="Gene3D" id="1.20.1070.10">
    <property type="entry name" value="Rhodopsin 7-helix transmembrane proteins"/>
    <property type="match status" value="1"/>
</dbReference>
<feature type="transmembrane region" description="Helical" evidence="12">
    <location>
        <begin position="45"/>
        <end position="66"/>
    </location>
</feature>
<evidence type="ECO:0000256" key="12">
    <source>
        <dbReference type="SAM" id="Phobius"/>
    </source>
</evidence>
<dbReference type="GO" id="GO:0004930">
    <property type="term" value="F:G protein-coupled receptor activity"/>
    <property type="evidence" value="ECO:0007669"/>
    <property type="project" value="UniProtKB-KW"/>
</dbReference>
<dbReference type="GO" id="GO:0005886">
    <property type="term" value="C:plasma membrane"/>
    <property type="evidence" value="ECO:0007669"/>
    <property type="project" value="UniProtKB-SubCell"/>
</dbReference>
<dbReference type="PANTHER" id="PTHR45695">
    <property type="entry name" value="LEUCOKININ RECEPTOR-RELATED"/>
    <property type="match status" value="1"/>
</dbReference>
<accession>A0A914BMD5</accession>
<dbReference type="PRINTS" id="PR00237">
    <property type="entry name" value="GPCRRHODOPSN"/>
</dbReference>
<dbReference type="EnsemblMetazoa" id="XM_038221351.1">
    <property type="protein sequence ID" value="XP_038077279.1"/>
    <property type="gene ID" value="LOC119745127"/>
</dbReference>
<evidence type="ECO:0000256" key="2">
    <source>
        <dbReference type="ARBA" id="ARBA00022475"/>
    </source>
</evidence>
<evidence type="ECO:0000259" key="13">
    <source>
        <dbReference type="PROSITE" id="PS50262"/>
    </source>
</evidence>
<feature type="transmembrane region" description="Helical" evidence="12">
    <location>
        <begin position="94"/>
        <end position="113"/>
    </location>
</feature>
<dbReference type="RefSeq" id="XP_038077279.1">
    <property type="nucleotide sequence ID" value="XM_038221351.1"/>
</dbReference>
<feature type="domain" description="G-protein coupled receptors family 1 profile" evidence="13">
    <location>
        <begin position="1"/>
        <end position="200"/>
    </location>
</feature>
<dbReference type="InterPro" id="IPR017452">
    <property type="entry name" value="GPCR_Rhodpsn_7TM"/>
</dbReference>
<evidence type="ECO:0000256" key="7">
    <source>
        <dbReference type="ARBA" id="ARBA00023157"/>
    </source>
</evidence>
<reference evidence="14" key="1">
    <citation type="submission" date="2022-11" db="UniProtKB">
        <authorList>
            <consortium name="EnsemblMetazoa"/>
        </authorList>
    </citation>
    <scope>IDENTIFICATION</scope>
</reference>
<evidence type="ECO:0000313" key="14">
    <source>
        <dbReference type="EnsemblMetazoa" id="XP_038077279.1"/>
    </source>
</evidence>
<evidence type="ECO:0000256" key="3">
    <source>
        <dbReference type="ARBA" id="ARBA00022692"/>
    </source>
</evidence>
<evidence type="ECO:0000256" key="5">
    <source>
        <dbReference type="ARBA" id="ARBA00023040"/>
    </source>
</evidence>
<keyword evidence="6 12" id="KW-0472">Membrane</keyword>
<evidence type="ECO:0000256" key="4">
    <source>
        <dbReference type="ARBA" id="ARBA00022989"/>
    </source>
</evidence>
<sequence length="277" mass="31918">MPRMDNSWVSVQASCSTITAMTIDRYMVILHPMKSLHTRTVRRTTFINIIIWITSFLLHIPVAVFYEMETFLDDGGAFCAKKFISLDAQKGYEFYAVLITYILPFIVMTFCYLRILRTVWSKYLIVSSSTQAQRRRRWKITRMTLLVVVLFGVCWGPIHAVHLVTLFQSKRRGASEASYNFYIFCLCLSYSNSAINPFVYAFSGRSYRNLLVACLKGRQRHNAMTPLGSTRTRAGSAQYSFEMNNLMRNVQNGRSPKAKYTHYYLGGGRHIVRAAPE</sequence>
<keyword evidence="4 12" id="KW-1133">Transmembrane helix</keyword>
<dbReference type="SUPFAM" id="SSF81321">
    <property type="entry name" value="Family A G protein-coupled receptor-like"/>
    <property type="match status" value="1"/>
</dbReference>
<proteinExistence type="inferred from homology"/>
<keyword evidence="5 11" id="KW-0297">G-protein coupled receptor</keyword>
<keyword evidence="8 11" id="KW-0675">Receptor</keyword>
<evidence type="ECO:0000256" key="11">
    <source>
        <dbReference type="RuleBase" id="RU000688"/>
    </source>
</evidence>
<dbReference type="PROSITE" id="PS00237">
    <property type="entry name" value="G_PROTEIN_RECEP_F1_1"/>
    <property type="match status" value="1"/>
</dbReference>
<keyword evidence="2" id="KW-1003">Cell membrane</keyword>
<dbReference type="Proteomes" id="UP000887568">
    <property type="component" value="Unplaced"/>
</dbReference>
<dbReference type="InterPro" id="IPR000276">
    <property type="entry name" value="GPCR_Rhodpsn"/>
</dbReference>
<dbReference type="OrthoDB" id="2132067at2759"/>
<keyword evidence="9" id="KW-0325">Glycoprotein</keyword>
<feature type="transmembrane region" description="Helical" evidence="12">
    <location>
        <begin position="143"/>
        <end position="167"/>
    </location>
</feature>
<dbReference type="OMA" id="WGPIHAV"/>
<keyword evidence="10 11" id="KW-0807">Transducer</keyword>
<dbReference type="Pfam" id="PF00001">
    <property type="entry name" value="7tm_1"/>
    <property type="match status" value="1"/>
</dbReference>
<dbReference type="GeneID" id="119745127"/>
<evidence type="ECO:0000256" key="10">
    <source>
        <dbReference type="ARBA" id="ARBA00023224"/>
    </source>
</evidence>